<dbReference type="EMBL" id="CAJZAG010000002">
    <property type="protein sequence ID" value="CAG9166165.1"/>
    <property type="molecule type" value="Genomic_DNA"/>
</dbReference>
<accession>A0ABM8WFP9</accession>
<evidence type="ECO:0000313" key="10">
    <source>
        <dbReference type="Proteomes" id="UP000706525"/>
    </source>
</evidence>
<dbReference type="SMART" id="SM00382">
    <property type="entry name" value="AAA"/>
    <property type="match status" value="1"/>
</dbReference>
<gene>
    <name evidence="9" type="primary">livF_6</name>
    <name evidence="9" type="ORF">LMG32289_00942</name>
</gene>
<dbReference type="SUPFAM" id="SSF52540">
    <property type="entry name" value="P-loop containing nucleoside triphosphate hydrolases"/>
    <property type="match status" value="1"/>
</dbReference>
<evidence type="ECO:0000256" key="1">
    <source>
        <dbReference type="ARBA" id="ARBA00005417"/>
    </source>
</evidence>
<evidence type="ECO:0000256" key="7">
    <source>
        <dbReference type="ARBA" id="ARBA00022970"/>
    </source>
</evidence>
<dbReference type="PROSITE" id="PS00211">
    <property type="entry name" value="ABC_TRANSPORTER_1"/>
    <property type="match status" value="1"/>
</dbReference>
<dbReference type="Gene3D" id="3.40.50.300">
    <property type="entry name" value="P-loop containing nucleotide triphosphate hydrolases"/>
    <property type="match status" value="1"/>
</dbReference>
<dbReference type="PANTHER" id="PTHR43820">
    <property type="entry name" value="HIGH-AFFINITY BRANCHED-CHAIN AMINO ACID TRANSPORT ATP-BINDING PROTEIN LIVF"/>
    <property type="match status" value="1"/>
</dbReference>
<keyword evidence="6 9" id="KW-0067">ATP-binding</keyword>
<dbReference type="InterPro" id="IPR027417">
    <property type="entry name" value="P-loop_NTPase"/>
</dbReference>
<dbReference type="GO" id="GO:0005524">
    <property type="term" value="F:ATP binding"/>
    <property type="evidence" value="ECO:0007669"/>
    <property type="project" value="UniProtKB-KW"/>
</dbReference>
<evidence type="ECO:0000256" key="3">
    <source>
        <dbReference type="ARBA" id="ARBA00022475"/>
    </source>
</evidence>
<keyword evidence="4" id="KW-0997">Cell inner membrane</keyword>
<dbReference type="RefSeq" id="WP_223982609.1">
    <property type="nucleotide sequence ID" value="NZ_CAJZAG010000002.1"/>
</dbReference>
<dbReference type="InterPro" id="IPR052156">
    <property type="entry name" value="BCAA_Transport_ATP-bd_LivF"/>
</dbReference>
<dbReference type="CDD" id="cd03224">
    <property type="entry name" value="ABC_TM1139_LivF_branched"/>
    <property type="match status" value="1"/>
</dbReference>
<keyword evidence="7" id="KW-0029">Amino-acid transport</keyword>
<evidence type="ECO:0000313" key="9">
    <source>
        <dbReference type="EMBL" id="CAG9166165.1"/>
    </source>
</evidence>
<name>A0ABM8WFP9_9BURK</name>
<dbReference type="Pfam" id="PF00005">
    <property type="entry name" value="ABC_tran"/>
    <property type="match status" value="1"/>
</dbReference>
<comment type="caution">
    <text evidence="9">The sequence shown here is derived from an EMBL/GenBank/DDBJ whole genome shotgun (WGS) entry which is preliminary data.</text>
</comment>
<dbReference type="PROSITE" id="PS50893">
    <property type="entry name" value="ABC_TRANSPORTER_2"/>
    <property type="match status" value="1"/>
</dbReference>
<keyword evidence="4" id="KW-0472">Membrane</keyword>
<keyword evidence="5" id="KW-0547">Nucleotide-binding</keyword>
<dbReference type="InterPro" id="IPR003593">
    <property type="entry name" value="AAA+_ATPase"/>
</dbReference>
<protein>
    <submittedName>
        <fullName evidence="9">High-affinity branched-chain amino acid transport ATP-binding protein LivF</fullName>
    </submittedName>
</protein>
<keyword evidence="3" id="KW-1003">Cell membrane</keyword>
<dbReference type="PANTHER" id="PTHR43820:SF2">
    <property type="entry name" value="ABC TRANSPORTER ATP-BINDING PROTEIN"/>
    <property type="match status" value="1"/>
</dbReference>
<dbReference type="InterPro" id="IPR017871">
    <property type="entry name" value="ABC_transporter-like_CS"/>
</dbReference>
<organism evidence="9 10">
    <name type="scientific">Cupriavidus pampae</name>
    <dbReference type="NCBI Taxonomy" id="659251"/>
    <lineage>
        <taxon>Bacteria</taxon>
        <taxon>Pseudomonadati</taxon>
        <taxon>Pseudomonadota</taxon>
        <taxon>Betaproteobacteria</taxon>
        <taxon>Burkholderiales</taxon>
        <taxon>Burkholderiaceae</taxon>
        <taxon>Cupriavidus</taxon>
    </lineage>
</organism>
<feature type="domain" description="ABC transporter" evidence="8">
    <location>
        <begin position="5"/>
        <end position="232"/>
    </location>
</feature>
<dbReference type="InterPro" id="IPR003439">
    <property type="entry name" value="ABC_transporter-like_ATP-bd"/>
</dbReference>
<evidence type="ECO:0000256" key="2">
    <source>
        <dbReference type="ARBA" id="ARBA00022448"/>
    </source>
</evidence>
<keyword evidence="2" id="KW-0813">Transport</keyword>
<evidence type="ECO:0000256" key="6">
    <source>
        <dbReference type="ARBA" id="ARBA00022840"/>
    </source>
</evidence>
<evidence type="ECO:0000256" key="4">
    <source>
        <dbReference type="ARBA" id="ARBA00022519"/>
    </source>
</evidence>
<proteinExistence type="inferred from homology"/>
<reference evidence="9 10" key="1">
    <citation type="submission" date="2021-08" db="EMBL/GenBank/DDBJ databases">
        <authorList>
            <person name="Peeters C."/>
        </authorList>
    </citation>
    <scope>NUCLEOTIDE SEQUENCE [LARGE SCALE GENOMIC DNA]</scope>
    <source>
        <strain evidence="9 10">LMG 32289</strain>
    </source>
</reference>
<comment type="similarity">
    <text evidence="1">Belongs to the ABC transporter superfamily.</text>
</comment>
<dbReference type="Proteomes" id="UP000706525">
    <property type="component" value="Unassembled WGS sequence"/>
</dbReference>
<evidence type="ECO:0000256" key="5">
    <source>
        <dbReference type="ARBA" id="ARBA00022741"/>
    </source>
</evidence>
<evidence type="ECO:0000259" key="8">
    <source>
        <dbReference type="PROSITE" id="PS50893"/>
    </source>
</evidence>
<keyword evidence="10" id="KW-1185">Reference proteome</keyword>
<sequence>MASSLIFDKVTAGYGDAIVLEAMDFAIPDGESLAILGRNGVGKTTVLETLMGNTRVSAGAVHWLGEDITRRRSYVRARAGLGWVPQEREVFPSLTVEENLTVVGTRGYWNLHRVYDLFPRLAERRRNYGNQLSGGEQQMLAIGRALMTNPRLLLLDEPMEGLAPIIVEELALSIRRMQSQAGLPSIVVEQHPSLALEMTDRVIVLERGSIIYAGTSALLASDPGKLEAMLGVNVREESAESSTSSCGSG</sequence>